<dbReference type="PANTHER" id="PTHR42693">
    <property type="entry name" value="ARYLSULFATASE FAMILY MEMBER"/>
    <property type="match status" value="1"/>
</dbReference>
<dbReference type="Gene3D" id="3.40.720.10">
    <property type="entry name" value="Alkaline Phosphatase, subunit A"/>
    <property type="match status" value="1"/>
</dbReference>
<evidence type="ECO:0000313" key="5">
    <source>
        <dbReference type="Proteomes" id="UP000036867"/>
    </source>
</evidence>
<dbReference type="InterPro" id="IPR000917">
    <property type="entry name" value="Sulfatase_N"/>
</dbReference>
<dbReference type="PATRIC" id="fig|263475.3.peg.318"/>
<evidence type="ECO:0000256" key="2">
    <source>
        <dbReference type="ARBA" id="ARBA00022801"/>
    </source>
</evidence>
<dbReference type="GO" id="GO:0004065">
    <property type="term" value="F:arylsulfatase activity"/>
    <property type="evidence" value="ECO:0007669"/>
    <property type="project" value="TreeGrafter"/>
</dbReference>
<keyword evidence="5" id="KW-1185">Reference proteome</keyword>
<gene>
    <name evidence="4" type="ORF">AMD00_00115</name>
</gene>
<evidence type="ECO:0000313" key="4">
    <source>
        <dbReference type="EMBL" id="KOO52566.1"/>
    </source>
</evidence>
<proteinExistence type="inferred from homology"/>
<dbReference type="STRING" id="263475.AMD00_00115"/>
<comment type="caution">
    <text evidence="4">The sequence shown here is derived from an EMBL/GenBank/DDBJ whole genome shotgun (WGS) entry which is preliminary data.</text>
</comment>
<protein>
    <submittedName>
        <fullName evidence="4">Arylsulfatase</fullName>
    </submittedName>
</protein>
<evidence type="ECO:0000259" key="3">
    <source>
        <dbReference type="Pfam" id="PF00884"/>
    </source>
</evidence>
<dbReference type="CDD" id="cd16035">
    <property type="entry name" value="sulfatase_like"/>
    <property type="match status" value="1"/>
</dbReference>
<dbReference type="OrthoDB" id="9762324at2"/>
<dbReference type="Pfam" id="PF00884">
    <property type="entry name" value="Sulfatase"/>
    <property type="match status" value="1"/>
</dbReference>
<keyword evidence="2" id="KW-0378">Hydrolase</keyword>
<accession>A0A0M0LNJ1</accession>
<comment type="similarity">
    <text evidence="1">Belongs to the sulfatase family.</text>
</comment>
<dbReference type="AlphaFoldDB" id="A0A0M0LNJ1"/>
<dbReference type="PANTHER" id="PTHR42693:SF53">
    <property type="entry name" value="ENDO-4-O-SULFATASE"/>
    <property type="match status" value="1"/>
</dbReference>
<dbReference type="InterPro" id="IPR050738">
    <property type="entry name" value="Sulfatase"/>
</dbReference>
<dbReference type="EMBL" id="LILB01000001">
    <property type="protein sequence ID" value="KOO52566.1"/>
    <property type="molecule type" value="Genomic_DNA"/>
</dbReference>
<dbReference type="SUPFAM" id="SSF53649">
    <property type="entry name" value="Alkaline phosphatase-like"/>
    <property type="match status" value="1"/>
</dbReference>
<name>A0A0M0LNJ1_9BACL</name>
<dbReference type="InterPro" id="IPR017850">
    <property type="entry name" value="Alkaline_phosphatase_core_sf"/>
</dbReference>
<reference evidence="5" key="1">
    <citation type="submission" date="2015-08" db="EMBL/GenBank/DDBJ databases">
        <title>Fjat-10028 dsm 16317.</title>
        <authorList>
            <person name="Liu B."/>
            <person name="Wang J."/>
            <person name="Zhu Y."/>
            <person name="Liu G."/>
            <person name="Chen Q."/>
            <person name="Chen Z."/>
            <person name="Lan J."/>
            <person name="Che J."/>
            <person name="Ge C."/>
            <person name="Shi H."/>
            <person name="Pan Z."/>
            <person name="Liu X."/>
        </authorList>
    </citation>
    <scope>NUCLEOTIDE SEQUENCE [LARGE SCALE GENOMIC DNA]</scope>
    <source>
        <strain evidence="5">DSM 16317</strain>
    </source>
</reference>
<dbReference type="Proteomes" id="UP000036867">
    <property type="component" value="Unassembled WGS sequence"/>
</dbReference>
<feature type="domain" description="Sulfatase N-terminal" evidence="3">
    <location>
        <begin position="7"/>
        <end position="389"/>
    </location>
</feature>
<organism evidence="4 5">
    <name type="scientific">Viridibacillus arvi</name>
    <dbReference type="NCBI Taxonomy" id="263475"/>
    <lineage>
        <taxon>Bacteria</taxon>
        <taxon>Bacillati</taxon>
        <taxon>Bacillota</taxon>
        <taxon>Bacilli</taxon>
        <taxon>Bacillales</taxon>
        <taxon>Caryophanaceae</taxon>
        <taxon>Viridibacillus</taxon>
    </lineage>
</organism>
<evidence type="ECO:0000256" key="1">
    <source>
        <dbReference type="ARBA" id="ARBA00008779"/>
    </source>
</evidence>
<sequence>MPHNRQPNFLFIIVDEERFPTVYENGELKEWRKNNLKAQESLLDNGMTFLNHYIGSSACSPSRATLFTGQYPSLHGVTQTTGIAKGAFDSDVFWLDHNTVPTLGDYFRAAGYPTFWKGKWHISDEDVLIPGTHNALPSYNSATGVPNQQQQIYKNANRLNAYGFNGWIGPEPHGSNPRNSGSSAAVGLDGRDEVYSAEVVDLIHSLEEEAKVQNYKPWLIVSSFVNPHDITLYGLLSEFLPTFNFEIDPSVPYIPPAPTAQESLFTKPTAQRSYRDIFQKAFQPTANSLFYRQLYFSLQKKVDQEMIKVFNALKKSIFYENTIVVFTADHGSLVGAHGGLFQKWYNAYEESIHVPLIIHSPKHFSQYRKTDMLTSHLDIIPTILGLANIDVKQIQEKLKKEHTEVHPFVGRDLTPLLLGKNNFPRTHEPIYFMTDDDVTKGLNQVSLIGKQYDSVIQPNHIETVIIKLYTGENNTKEIWKFSRYFDNPKFWSKPGVEDNITHQESKVLNSDNTEADVCITTTKTTPVPDQFELYNLTRDPLEEINLSNPIYETPESKEIQQLLTRILKEQCSQKKLSPTSGSVPGMPSCDN</sequence>